<evidence type="ECO:0000259" key="4">
    <source>
        <dbReference type="PROSITE" id="PS51063"/>
    </source>
</evidence>
<gene>
    <name evidence="5" type="primary">ntcA</name>
</gene>
<dbReference type="SUPFAM" id="SSF51206">
    <property type="entry name" value="cAMP-binding domain-like"/>
    <property type="match status" value="1"/>
</dbReference>
<name>A0A3G3MGN2_9FLOR</name>
<keyword evidence="2" id="KW-0238">DNA-binding</keyword>
<dbReference type="GO" id="GO:0006355">
    <property type="term" value="P:regulation of DNA-templated transcription"/>
    <property type="evidence" value="ECO:0007669"/>
    <property type="project" value="InterPro"/>
</dbReference>
<dbReference type="GeneID" id="38463553"/>
<reference evidence="5" key="1">
    <citation type="journal article" date="2018" name="Genome Biol. Evol.">
        <title>Mitochondrial and Plastid Genomes from Coralline Red Algae Provide Insights into the Incongruent Evolutionary Histories of Organelles.</title>
        <authorList>
            <person name="Lee J."/>
            <person name="Song H.J."/>
            <person name="In Park S."/>
            <person name="Lee Y.M."/>
            <person name="Jeong S.Y."/>
            <person name="Oh Cho T."/>
            <person name="Kim J.H."/>
            <person name="Choi H.G."/>
            <person name="Choi C.G."/>
            <person name="Nelson W.A."/>
            <person name="Fredericq S."/>
            <person name="Bhattacharya D."/>
            <person name="Su Yoon H."/>
        </authorList>
    </citation>
    <scope>NUCLEOTIDE SEQUENCE</scope>
</reference>
<dbReference type="GO" id="GO:0003677">
    <property type="term" value="F:DNA binding"/>
    <property type="evidence" value="ECO:0007669"/>
    <property type="project" value="UniProtKB-KW"/>
</dbReference>
<protein>
    <submittedName>
        <fullName evidence="5">Global nitrogen transcriptional regulator</fullName>
    </submittedName>
</protein>
<dbReference type="InterPro" id="IPR036388">
    <property type="entry name" value="WH-like_DNA-bd_sf"/>
</dbReference>
<dbReference type="InterPro" id="IPR018490">
    <property type="entry name" value="cNMP-bd_dom_sf"/>
</dbReference>
<geneLocation type="plastid" evidence="5"/>
<proteinExistence type="predicted"/>
<dbReference type="EMBL" id="MH281628">
    <property type="protein sequence ID" value="AYR05987.1"/>
    <property type="molecule type" value="Genomic_DNA"/>
</dbReference>
<dbReference type="InterPro" id="IPR036390">
    <property type="entry name" value="WH_DNA-bd_sf"/>
</dbReference>
<dbReference type="PROSITE" id="PS51063">
    <property type="entry name" value="HTH_CRP_2"/>
    <property type="match status" value="1"/>
</dbReference>
<sequence>MTEPEEETVQNFWISIFKNWNASFSIYTIYKNDSIIFDKTFSRDKSIVILDGYIQLLQIFTNQEIVCKKLLGKQEIIPYYFFTDSDTTFYYKANALTKTVVAILCSKKIKIDTPYYFTSTYNEYSMISILCHRSTQKRMVQFILILSYKFGYFHKNIITIPFDITHQDISNIVGSQRVNVTRIMNQLKEKKNY</sequence>
<evidence type="ECO:0000313" key="5">
    <source>
        <dbReference type="EMBL" id="AYR05987.1"/>
    </source>
</evidence>
<evidence type="ECO:0000256" key="1">
    <source>
        <dbReference type="ARBA" id="ARBA00023015"/>
    </source>
</evidence>
<dbReference type="InterPro" id="IPR012318">
    <property type="entry name" value="HTH_CRP"/>
</dbReference>
<dbReference type="RefSeq" id="YP_009541778.1">
    <property type="nucleotide sequence ID" value="NC_039978.1"/>
</dbReference>
<accession>A0A3G3MGN2</accession>
<evidence type="ECO:0000256" key="2">
    <source>
        <dbReference type="ARBA" id="ARBA00023125"/>
    </source>
</evidence>
<keyword evidence="1" id="KW-0805">Transcription regulation</keyword>
<evidence type="ECO:0000256" key="3">
    <source>
        <dbReference type="ARBA" id="ARBA00023163"/>
    </source>
</evidence>
<organism evidence="5">
    <name type="scientific">Neogoniolithon spectabile</name>
    <dbReference type="NCBI Taxonomy" id="231755"/>
    <lineage>
        <taxon>Eukaryota</taxon>
        <taxon>Rhodophyta</taxon>
        <taxon>Florideophyceae</taxon>
        <taxon>Corallinophycidae</taxon>
        <taxon>Corallinales</taxon>
        <taxon>Spongitidaceae</taxon>
        <taxon>Neogoniolithoideae</taxon>
        <taxon>Neogoniolithon</taxon>
    </lineage>
</organism>
<dbReference type="SUPFAM" id="SSF46785">
    <property type="entry name" value="Winged helix' DNA-binding domain"/>
    <property type="match status" value="1"/>
</dbReference>
<keyword evidence="3" id="KW-0804">Transcription</keyword>
<dbReference type="AlphaFoldDB" id="A0A3G3MGN2"/>
<keyword evidence="5" id="KW-0934">Plastid</keyword>
<feature type="domain" description="HTH crp-type" evidence="4">
    <location>
        <begin position="133"/>
        <end position="193"/>
    </location>
</feature>
<dbReference type="Gene3D" id="1.10.10.10">
    <property type="entry name" value="Winged helix-like DNA-binding domain superfamily/Winged helix DNA-binding domain"/>
    <property type="match status" value="1"/>
</dbReference>
<dbReference type="Pfam" id="PF13545">
    <property type="entry name" value="HTH_Crp_2"/>
    <property type="match status" value="1"/>
</dbReference>